<keyword evidence="3" id="KW-1185">Reference proteome</keyword>
<dbReference type="STRING" id="717774.Marme_2648"/>
<proteinExistence type="predicted"/>
<evidence type="ECO:0000313" key="3">
    <source>
        <dbReference type="Proteomes" id="UP000001062"/>
    </source>
</evidence>
<gene>
    <name evidence="2" type="ordered locus">Marme_2648</name>
</gene>
<evidence type="ECO:0000256" key="1">
    <source>
        <dbReference type="SAM" id="Coils"/>
    </source>
</evidence>
<name>F2JXH9_MARM1</name>
<reference evidence="2 3" key="1">
    <citation type="journal article" date="2012" name="Stand. Genomic Sci.">
        <title>Complete genome sequence of the melanogenic marine bacterium Marinomonas mediterranea type strain (MMB-1(T)).</title>
        <authorList>
            <person name="Lucas-Elio P."/>
            <person name="Goodwin L."/>
            <person name="Woyke T."/>
            <person name="Pitluck S."/>
            <person name="Nolan M."/>
            <person name="Kyrpides N.C."/>
            <person name="Detter J.C."/>
            <person name="Copeland A."/>
            <person name="Teshima H."/>
            <person name="Bruce D."/>
            <person name="Detter C."/>
            <person name="Tapia R."/>
            <person name="Han S."/>
            <person name="Land M.L."/>
            <person name="Ivanova N."/>
            <person name="Mikhailova N."/>
            <person name="Johnston A.W."/>
            <person name="Sanchez-Amat A."/>
        </authorList>
    </citation>
    <scope>NUCLEOTIDE SEQUENCE [LARGE SCALE GENOMIC DNA]</scope>
    <source>
        <strain evidence="3">ATCC 700492 / JCM 21426 / NBRC 103028 / MMB-1</strain>
    </source>
</reference>
<keyword evidence="1" id="KW-0175">Coiled coil</keyword>
<dbReference type="EMBL" id="CP002583">
    <property type="protein sequence ID" value="ADZ91879.1"/>
    <property type="molecule type" value="Genomic_DNA"/>
</dbReference>
<dbReference type="AlphaFoldDB" id="F2JXH9"/>
<dbReference type="RefSeq" id="WP_013661782.1">
    <property type="nucleotide sequence ID" value="NC_015276.1"/>
</dbReference>
<protein>
    <submittedName>
        <fullName evidence="2">Uncharacterized protein</fullName>
    </submittedName>
</protein>
<evidence type="ECO:0000313" key="2">
    <source>
        <dbReference type="EMBL" id="ADZ91879.1"/>
    </source>
</evidence>
<organism evidence="2 3">
    <name type="scientific">Marinomonas mediterranea (strain ATCC 700492 / JCM 21426 / NBRC 103028 / MMB-1)</name>
    <dbReference type="NCBI Taxonomy" id="717774"/>
    <lineage>
        <taxon>Bacteria</taxon>
        <taxon>Pseudomonadati</taxon>
        <taxon>Pseudomonadota</taxon>
        <taxon>Gammaproteobacteria</taxon>
        <taxon>Oceanospirillales</taxon>
        <taxon>Oceanospirillaceae</taxon>
        <taxon>Marinomonas</taxon>
    </lineage>
</organism>
<feature type="coiled-coil region" evidence="1">
    <location>
        <begin position="26"/>
        <end position="74"/>
    </location>
</feature>
<dbReference type="PATRIC" id="fig|717774.3.peg.2734"/>
<dbReference type="Proteomes" id="UP000001062">
    <property type="component" value="Chromosome"/>
</dbReference>
<dbReference type="HOGENOM" id="CLU_2316981_0_0_6"/>
<dbReference type="OrthoDB" id="5896144at2"/>
<accession>F2JXH9</accession>
<dbReference type="KEGG" id="mme:Marme_2648"/>
<sequence>MNSLLEHALSSLNTQLEEANIPPQLVDSFQRELQQREASMNELIAARESGELSLSEFENELERERKVIEAEMLSQQIATKSVIQNAVNKVFHTLTDRIV</sequence>